<accession>A3VCT5</accession>
<dbReference type="SUPFAM" id="SSF160387">
    <property type="entry name" value="NosL/MerB-like"/>
    <property type="match status" value="1"/>
</dbReference>
<dbReference type="PANTHER" id="PTHR41247:SF1">
    <property type="entry name" value="HTH-TYPE TRANSCRIPTIONAL REPRESSOR YCNK"/>
    <property type="match status" value="1"/>
</dbReference>
<dbReference type="Gene3D" id="3.30.70.2050">
    <property type="match status" value="1"/>
</dbReference>
<dbReference type="OrthoDB" id="7354657at2"/>
<dbReference type="AlphaFoldDB" id="A3VCT5"/>
<dbReference type="Proteomes" id="UP000002931">
    <property type="component" value="Unassembled WGS sequence"/>
</dbReference>
<evidence type="ECO:0000313" key="1">
    <source>
        <dbReference type="EMBL" id="EAQ13956.1"/>
    </source>
</evidence>
<keyword evidence="2" id="KW-1185">Reference proteome</keyword>
<evidence type="ECO:0000313" key="2">
    <source>
        <dbReference type="Proteomes" id="UP000002931"/>
    </source>
</evidence>
<dbReference type="Gene3D" id="3.30.70.2060">
    <property type="match status" value="1"/>
</dbReference>
<dbReference type="STRING" id="314271.RB2654_12824"/>
<organism evidence="1 2">
    <name type="scientific">Maritimibacter alkaliphilus HTCC2654</name>
    <dbReference type="NCBI Taxonomy" id="314271"/>
    <lineage>
        <taxon>Bacteria</taxon>
        <taxon>Pseudomonadati</taxon>
        <taxon>Pseudomonadota</taxon>
        <taxon>Alphaproteobacteria</taxon>
        <taxon>Rhodobacterales</taxon>
        <taxon>Roseobacteraceae</taxon>
        <taxon>Maritimibacter</taxon>
    </lineage>
</organism>
<dbReference type="RefSeq" id="WP_008332240.1">
    <property type="nucleotide sequence ID" value="NZ_CH902578.1"/>
</dbReference>
<dbReference type="InterPro" id="IPR008719">
    <property type="entry name" value="N2O_reductase_NosL"/>
</dbReference>
<dbReference type="PROSITE" id="PS51257">
    <property type="entry name" value="PROKAR_LIPOPROTEIN"/>
    <property type="match status" value="1"/>
</dbReference>
<proteinExistence type="predicted"/>
<dbReference type="eggNOG" id="COG4314">
    <property type="taxonomic scope" value="Bacteria"/>
</dbReference>
<name>A3VCT5_9RHOB</name>
<dbReference type="PANTHER" id="PTHR41247">
    <property type="entry name" value="HTH-TYPE TRANSCRIPTIONAL REPRESSOR YCNK"/>
    <property type="match status" value="1"/>
</dbReference>
<dbReference type="HOGENOM" id="CLU_096026_0_1_5"/>
<comment type="caution">
    <text evidence="1">The sequence shown here is derived from an EMBL/GenBank/DDBJ whole genome shotgun (WGS) entry which is preliminary data.</text>
</comment>
<dbReference type="EMBL" id="AAMT01000003">
    <property type="protein sequence ID" value="EAQ13956.1"/>
    <property type="molecule type" value="Genomic_DNA"/>
</dbReference>
<reference evidence="1 2" key="1">
    <citation type="journal article" date="2010" name="J. Bacteriol.">
        <title>Genome sequences of Pelagibaca bermudensis HTCC2601T and Maritimibacter alkaliphilus HTCC2654T, the type strains of two marine Roseobacter genera.</title>
        <authorList>
            <person name="Thrash J.C."/>
            <person name="Cho J.C."/>
            <person name="Ferriera S."/>
            <person name="Johnson J."/>
            <person name="Vergin K.L."/>
            <person name="Giovannoni S.J."/>
        </authorList>
    </citation>
    <scope>NUCLEOTIDE SEQUENCE [LARGE SCALE GENOMIC DNA]</scope>
    <source>
        <strain evidence="1 2">HTCC2654</strain>
    </source>
</reference>
<gene>
    <name evidence="1" type="ORF">RB2654_12824</name>
</gene>
<sequence length="181" mass="19547">MKRAFILLTVVASLTACKDDIANAPEPVEMTDEALGHYCQMFVADHAGPKAQIHLKGYSAPLWFSQVSDAVAYVHDPERDAEITAIFVSDMERAESWAIPGTGNWITVQDAMFVIESDRPGGMGVPEVIPFGSRGGAEAFQRENGGQIVIFEAVPVDYVHPDLPVMEAGDMGGRDMHGGVN</sequence>
<dbReference type="Pfam" id="PF05573">
    <property type="entry name" value="NosL"/>
    <property type="match status" value="1"/>
</dbReference>
<protein>
    <submittedName>
        <fullName evidence="1">Nitrous oxide reductase accessory protein</fullName>
    </submittedName>
</protein>